<proteinExistence type="predicted"/>
<feature type="compositionally biased region" description="Acidic residues" evidence="1">
    <location>
        <begin position="1"/>
        <end position="10"/>
    </location>
</feature>
<sequence>MEFAEPEEEVSQGGEGFDGWKRKRSQTQDAQPISAVSFTTTSPTLLQSSAAAAVQSSRKSDDYSYIIKFPHEKVEIVVVGEEGLEEDDLLGEDLNGKSTGKEDRKENKETGQLEKKIPQLEARPDSACDLACQHIDCSKTLDPGMDLKNLEKEQGDKDKAPSTPIISGKTSEVMEYLTGWPKVLPLDLPAQAVSCFPIKAMVLSNKSNGFAWKLVVVYGPPPPYEDKKQGFLDESEGSWQAIGCHLGPRCPIKCGVLASRRLRVQRWPGAWQENENKDYKAQVVDKELATRFTGCNRSSLHRHRLREGPDLPQAAALKLLMHALIVIPMPRHIAACAILPDTPTGRGRIDEIEKIRGYEKEDQQCVVAAREVLGVGQGLDGPVIAAHVVEIMTGEAR</sequence>
<feature type="region of interest" description="Disordered" evidence="1">
    <location>
        <begin position="89"/>
        <end position="113"/>
    </location>
</feature>
<protein>
    <submittedName>
        <fullName evidence="2">Uncharacterized protein</fullName>
    </submittedName>
</protein>
<comment type="caution">
    <text evidence="2">The sequence shown here is derived from an EMBL/GenBank/DDBJ whole genome shotgun (WGS) entry which is preliminary data.</text>
</comment>
<dbReference type="AlphaFoldDB" id="A0A811RY54"/>
<accession>A0A811RY54</accession>
<feature type="compositionally biased region" description="Basic and acidic residues" evidence="1">
    <location>
        <begin position="99"/>
        <end position="113"/>
    </location>
</feature>
<feature type="compositionally biased region" description="Polar residues" evidence="1">
    <location>
        <begin position="27"/>
        <end position="42"/>
    </location>
</feature>
<name>A0A811RY54_9POAL</name>
<dbReference type="Proteomes" id="UP000604825">
    <property type="component" value="Unassembled WGS sequence"/>
</dbReference>
<dbReference type="EMBL" id="CAJGYO010000017">
    <property type="protein sequence ID" value="CAD6334209.1"/>
    <property type="molecule type" value="Genomic_DNA"/>
</dbReference>
<feature type="region of interest" description="Disordered" evidence="1">
    <location>
        <begin position="1"/>
        <end position="42"/>
    </location>
</feature>
<evidence type="ECO:0000313" key="3">
    <source>
        <dbReference type="Proteomes" id="UP000604825"/>
    </source>
</evidence>
<evidence type="ECO:0000256" key="1">
    <source>
        <dbReference type="SAM" id="MobiDB-lite"/>
    </source>
</evidence>
<keyword evidence="3" id="KW-1185">Reference proteome</keyword>
<gene>
    <name evidence="2" type="ORF">NCGR_LOCUS58307</name>
</gene>
<reference evidence="2" key="1">
    <citation type="submission" date="2020-10" db="EMBL/GenBank/DDBJ databases">
        <authorList>
            <person name="Han B."/>
            <person name="Lu T."/>
            <person name="Zhao Q."/>
            <person name="Huang X."/>
            <person name="Zhao Y."/>
        </authorList>
    </citation>
    <scope>NUCLEOTIDE SEQUENCE</scope>
</reference>
<evidence type="ECO:0000313" key="2">
    <source>
        <dbReference type="EMBL" id="CAD6334209.1"/>
    </source>
</evidence>
<organism evidence="2 3">
    <name type="scientific">Miscanthus lutarioriparius</name>
    <dbReference type="NCBI Taxonomy" id="422564"/>
    <lineage>
        <taxon>Eukaryota</taxon>
        <taxon>Viridiplantae</taxon>
        <taxon>Streptophyta</taxon>
        <taxon>Embryophyta</taxon>
        <taxon>Tracheophyta</taxon>
        <taxon>Spermatophyta</taxon>
        <taxon>Magnoliopsida</taxon>
        <taxon>Liliopsida</taxon>
        <taxon>Poales</taxon>
        <taxon>Poaceae</taxon>
        <taxon>PACMAD clade</taxon>
        <taxon>Panicoideae</taxon>
        <taxon>Andropogonodae</taxon>
        <taxon>Andropogoneae</taxon>
        <taxon>Saccharinae</taxon>
        <taxon>Miscanthus</taxon>
    </lineage>
</organism>